<accession>A0ACB8XFM5</accession>
<dbReference type="EMBL" id="CM042064">
    <property type="protein sequence ID" value="KAI3665611.1"/>
    <property type="molecule type" value="Genomic_DNA"/>
</dbReference>
<name>A0ACB8XFM5_ARCLA</name>
<sequence>MSTMVQAAATFPATGCSFGRLLGFNRCGSGVRLSANRRSFHRIKSETWNRLEYLKAMREIGRDLELIEFF</sequence>
<organism evidence="1 2">
    <name type="scientific">Arctium lappa</name>
    <name type="common">Greater burdock</name>
    <name type="synonym">Lappa major</name>
    <dbReference type="NCBI Taxonomy" id="4217"/>
    <lineage>
        <taxon>Eukaryota</taxon>
        <taxon>Viridiplantae</taxon>
        <taxon>Streptophyta</taxon>
        <taxon>Embryophyta</taxon>
        <taxon>Tracheophyta</taxon>
        <taxon>Spermatophyta</taxon>
        <taxon>Magnoliopsida</taxon>
        <taxon>eudicotyledons</taxon>
        <taxon>Gunneridae</taxon>
        <taxon>Pentapetalae</taxon>
        <taxon>asterids</taxon>
        <taxon>campanulids</taxon>
        <taxon>Asterales</taxon>
        <taxon>Asteraceae</taxon>
        <taxon>Carduoideae</taxon>
        <taxon>Cardueae</taxon>
        <taxon>Arctiinae</taxon>
        <taxon>Arctium</taxon>
    </lineage>
</organism>
<gene>
    <name evidence="1" type="ORF">L6452_44240</name>
</gene>
<proteinExistence type="predicted"/>
<comment type="caution">
    <text evidence="1">The sequence shown here is derived from an EMBL/GenBank/DDBJ whole genome shotgun (WGS) entry which is preliminary data.</text>
</comment>
<keyword evidence="2" id="KW-1185">Reference proteome</keyword>
<evidence type="ECO:0000313" key="1">
    <source>
        <dbReference type="EMBL" id="KAI3665611.1"/>
    </source>
</evidence>
<evidence type="ECO:0000313" key="2">
    <source>
        <dbReference type="Proteomes" id="UP001055879"/>
    </source>
</evidence>
<reference evidence="2" key="1">
    <citation type="journal article" date="2022" name="Mol. Ecol. Resour.">
        <title>The genomes of chicory, endive, great burdock and yacon provide insights into Asteraceae palaeo-polyploidization history and plant inulin production.</title>
        <authorList>
            <person name="Fan W."/>
            <person name="Wang S."/>
            <person name="Wang H."/>
            <person name="Wang A."/>
            <person name="Jiang F."/>
            <person name="Liu H."/>
            <person name="Zhao H."/>
            <person name="Xu D."/>
            <person name="Zhang Y."/>
        </authorList>
    </citation>
    <scope>NUCLEOTIDE SEQUENCE [LARGE SCALE GENOMIC DNA]</scope>
    <source>
        <strain evidence="2">cv. Niubang</strain>
    </source>
</reference>
<protein>
    <submittedName>
        <fullName evidence="1">Uncharacterized protein</fullName>
    </submittedName>
</protein>
<reference evidence="1 2" key="2">
    <citation type="journal article" date="2022" name="Mol. Ecol. Resour.">
        <title>The genomes of chicory, endive, great burdock and yacon provide insights into Asteraceae paleo-polyploidization history and plant inulin production.</title>
        <authorList>
            <person name="Fan W."/>
            <person name="Wang S."/>
            <person name="Wang H."/>
            <person name="Wang A."/>
            <person name="Jiang F."/>
            <person name="Liu H."/>
            <person name="Zhao H."/>
            <person name="Xu D."/>
            <person name="Zhang Y."/>
        </authorList>
    </citation>
    <scope>NUCLEOTIDE SEQUENCE [LARGE SCALE GENOMIC DNA]</scope>
    <source>
        <strain evidence="2">cv. Niubang</strain>
    </source>
</reference>
<dbReference type="Proteomes" id="UP001055879">
    <property type="component" value="Linkage Group LG18"/>
</dbReference>